<keyword evidence="1" id="KW-0175">Coiled coil</keyword>
<dbReference type="OrthoDB" id="25834at10239"/>
<name>A0A0C5AIR5_9CAUD</name>
<feature type="coiled-coil region" evidence="1">
    <location>
        <begin position="42"/>
        <end position="69"/>
    </location>
</feature>
<dbReference type="KEGG" id="vg:26516650"/>
<dbReference type="Proteomes" id="UP000032135">
    <property type="component" value="Segment"/>
</dbReference>
<sequence length="81" mass="9319">MDIKNLIPVDGKEGWYRDPLTNAIINNNKSEYEKYMAAYNKRAKTEVTIETLQTEVDEVKSDLKDIKGLLKSLLELQNDSN</sequence>
<organism evidence="2 3">
    <name type="scientific">Cyanophage P-TIM40</name>
    <dbReference type="NCBI Taxonomy" id="1589733"/>
    <lineage>
        <taxon>Viruses</taxon>
        <taxon>Duplodnaviria</taxon>
        <taxon>Heunggongvirae</taxon>
        <taxon>Uroviricota</taxon>
        <taxon>Caudoviricetes</taxon>
        <taxon>Pantevenvirales</taxon>
        <taxon>Kyanoviridae</taxon>
        <taxon>Libanvirus</taxon>
        <taxon>Libanvirus ptim40</taxon>
    </lineage>
</organism>
<evidence type="ECO:0000313" key="3">
    <source>
        <dbReference type="Proteomes" id="UP000032135"/>
    </source>
</evidence>
<keyword evidence="3" id="KW-1185">Reference proteome</keyword>
<dbReference type="GeneID" id="26516650"/>
<evidence type="ECO:0000313" key="2">
    <source>
        <dbReference type="EMBL" id="AJK27533.1"/>
    </source>
</evidence>
<dbReference type="RefSeq" id="YP_009188180.1">
    <property type="nucleotide sequence ID" value="NC_028663.1"/>
</dbReference>
<dbReference type="EMBL" id="KP211958">
    <property type="protein sequence ID" value="AJK27533.1"/>
    <property type="molecule type" value="Genomic_DNA"/>
</dbReference>
<protein>
    <submittedName>
        <fullName evidence="2">Uncharacterized protein</fullName>
    </submittedName>
</protein>
<evidence type="ECO:0000256" key="1">
    <source>
        <dbReference type="SAM" id="Coils"/>
    </source>
</evidence>
<proteinExistence type="predicted"/>
<reference evidence="2 3" key="1">
    <citation type="submission" date="2014-11" db="EMBL/GenBank/DDBJ databases">
        <authorList>
            <person name="Fedida A."/>
            <person name="Lindell D."/>
        </authorList>
    </citation>
    <scope>NUCLEOTIDE SEQUENCE [LARGE SCALE GENOMIC DNA]</scope>
</reference>
<accession>A0A0C5AIR5</accession>
<gene>
    <name evidence="2" type="ORF">PTIM40_105</name>
</gene>